<evidence type="ECO:0000256" key="5">
    <source>
        <dbReference type="ARBA" id="ARBA00023004"/>
    </source>
</evidence>
<dbReference type="PANTHER" id="PTHR36964">
    <property type="entry name" value="PROTEIN-METHIONINE-SULFOXIDE REDUCTASE HEME-BINDING SUBUNIT MSRQ"/>
    <property type="match status" value="1"/>
</dbReference>
<evidence type="ECO:0000256" key="3">
    <source>
        <dbReference type="ARBA" id="ARBA00022692"/>
    </source>
</evidence>
<keyword evidence="6 7" id="KW-0472">Membrane</keyword>
<feature type="domain" description="Ferric oxidoreductase" evidence="8">
    <location>
        <begin position="104"/>
        <end position="217"/>
    </location>
</feature>
<dbReference type="GO" id="GO:0005886">
    <property type="term" value="C:plasma membrane"/>
    <property type="evidence" value="ECO:0007669"/>
    <property type="project" value="TreeGrafter"/>
</dbReference>
<feature type="transmembrane region" description="Helical" evidence="7">
    <location>
        <begin position="107"/>
        <end position="124"/>
    </location>
</feature>
<dbReference type="GO" id="GO:0010181">
    <property type="term" value="F:FMN binding"/>
    <property type="evidence" value="ECO:0007669"/>
    <property type="project" value="TreeGrafter"/>
</dbReference>
<feature type="transmembrane region" description="Helical" evidence="7">
    <location>
        <begin position="70"/>
        <end position="87"/>
    </location>
</feature>
<dbReference type="AlphaFoldDB" id="A0A3B1AZW5"/>
<evidence type="ECO:0000256" key="6">
    <source>
        <dbReference type="ARBA" id="ARBA00023136"/>
    </source>
</evidence>
<dbReference type="InterPro" id="IPR013130">
    <property type="entry name" value="Fe3_Rdtase_TM_dom"/>
</dbReference>
<name>A0A3B1AZW5_9ZZZZ</name>
<keyword evidence="5" id="KW-0408">Iron</keyword>
<dbReference type="Pfam" id="PF01794">
    <property type="entry name" value="Ferric_reduct"/>
    <property type="match status" value="1"/>
</dbReference>
<dbReference type="HAMAP" id="MF_01207">
    <property type="entry name" value="MsrQ"/>
    <property type="match status" value="1"/>
</dbReference>
<keyword evidence="2" id="KW-0813">Transport</keyword>
<dbReference type="EMBL" id="UOFY01000036">
    <property type="protein sequence ID" value="VAX09382.1"/>
    <property type="molecule type" value="Genomic_DNA"/>
</dbReference>
<keyword evidence="4 7" id="KW-1133">Transmembrane helix</keyword>
<organism evidence="9">
    <name type="scientific">hydrothermal vent metagenome</name>
    <dbReference type="NCBI Taxonomy" id="652676"/>
    <lineage>
        <taxon>unclassified sequences</taxon>
        <taxon>metagenomes</taxon>
        <taxon>ecological metagenomes</taxon>
    </lineage>
</organism>
<evidence type="ECO:0000256" key="2">
    <source>
        <dbReference type="ARBA" id="ARBA00022448"/>
    </source>
</evidence>
<proteinExistence type="inferred from homology"/>
<evidence type="ECO:0000256" key="7">
    <source>
        <dbReference type="SAM" id="Phobius"/>
    </source>
</evidence>
<evidence type="ECO:0000256" key="1">
    <source>
        <dbReference type="ARBA" id="ARBA00004141"/>
    </source>
</evidence>
<evidence type="ECO:0000259" key="8">
    <source>
        <dbReference type="Pfam" id="PF01794"/>
    </source>
</evidence>
<protein>
    <submittedName>
        <fullName evidence="9">Protein-methionine-sulfoxide reductase heme-binding subunit MsrQ</fullName>
    </submittedName>
</protein>
<accession>A0A3B1AZW5</accession>
<gene>
    <name evidence="9" type="ORF">MNBD_GAMMA25-947</name>
</gene>
<feature type="transmembrane region" description="Helical" evidence="7">
    <location>
        <begin position="232"/>
        <end position="247"/>
    </location>
</feature>
<sequence length="267" mass="31448">MREKTIFSLRTFASFAVNTFCSFFQARRGSNRPYGRNPKPLAINRWNTHSCYGCTLSVNQTKIFIKLKPLIWLACLLPLALFAYRFINDDLGANPFEVLTRDSGEWTLRFLLLTLLMSPLREILGQGWPLAYRRMLGLYTFFYASMHLLTYIWFDQFFDWEEIVLDIIKRPFITLGMLAFFLLLPLAITSTKGMMRRLGRNWKKLHRLIYLIAVLGVLHFLLLVKADLFEPTLYAGILFLLLGYRIRQNISREKGIKWPLFRLLQRT</sequence>
<keyword evidence="3 7" id="KW-0812">Transmembrane</keyword>
<feature type="transmembrane region" description="Helical" evidence="7">
    <location>
        <begin position="208"/>
        <end position="226"/>
    </location>
</feature>
<evidence type="ECO:0000256" key="4">
    <source>
        <dbReference type="ARBA" id="ARBA00022989"/>
    </source>
</evidence>
<reference evidence="9" key="1">
    <citation type="submission" date="2018-06" db="EMBL/GenBank/DDBJ databases">
        <authorList>
            <person name="Zhirakovskaya E."/>
        </authorList>
    </citation>
    <scope>NUCLEOTIDE SEQUENCE</scope>
</reference>
<comment type="subcellular location">
    <subcellularLocation>
        <location evidence="1">Membrane</location>
        <topology evidence="1">Multi-pass membrane protein</topology>
    </subcellularLocation>
</comment>
<evidence type="ECO:0000313" key="9">
    <source>
        <dbReference type="EMBL" id="VAX09382.1"/>
    </source>
</evidence>
<feature type="transmembrane region" description="Helical" evidence="7">
    <location>
        <begin position="170"/>
        <end position="188"/>
    </location>
</feature>
<dbReference type="InterPro" id="IPR022837">
    <property type="entry name" value="MsrQ-like"/>
</dbReference>
<dbReference type="PANTHER" id="PTHR36964:SF1">
    <property type="entry name" value="PROTEIN-METHIONINE-SULFOXIDE REDUCTASE HEME-BINDING SUBUNIT MSRQ"/>
    <property type="match status" value="1"/>
</dbReference>
<dbReference type="GO" id="GO:0020037">
    <property type="term" value="F:heme binding"/>
    <property type="evidence" value="ECO:0007669"/>
    <property type="project" value="TreeGrafter"/>
</dbReference>
<feature type="transmembrane region" description="Helical" evidence="7">
    <location>
        <begin position="136"/>
        <end position="154"/>
    </location>
</feature>
<dbReference type="GO" id="GO:0016679">
    <property type="term" value="F:oxidoreductase activity, acting on diphenols and related substances as donors"/>
    <property type="evidence" value="ECO:0007669"/>
    <property type="project" value="TreeGrafter"/>
</dbReference>